<keyword evidence="2" id="KW-0813">Transport</keyword>
<comment type="similarity">
    <text evidence="1">Belongs to the bacterial solute-binding protein 1 family.</text>
</comment>
<feature type="region of interest" description="Disordered" evidence="3">
    <location>
        <begin position="25"/>
        <end position="65"/>
    </location>
</feature>
<dbReference type="PANTHER" id="PTHR43649">
    <property type="entry name" value="ARABINOSE-BINDING PROTEIN-RELATED"/>
    <property type="match status" value="1"/>
</dbReference>
<evidence type="ECO:0000256" key="3">
    <source>
        <dbReference type="SAM" id="MobiDB-lite"/>
    </source>
</evidence>
<dbReference type="Proteomes" id="UP000275368">
    <property type="component" value="Chromosome"/>
</dbReference>
<protein>
    <submittedName>
        <fullName evidence="5">Uncharacterized protein</fullName>
    </submittedName>
</protein>
<evidence type="ECO:0000256" key="4">
    <source>
        <dbReference type="SAM" id="SignalP"/>
    </source>
</evidence>
<dbReference type="EMBL" id="AP019308">
    <property type="protein sequence ID" value="BBH22025.1"/>
    <property type="molecule type" value="Genomic_DNA"/>
</dbReference>
<dbReference type="InterPro" id="IPR050490">
    <property type="entry name" value="Bact_solute-bd_prot1"/>
</dbReference>
<proteinExistence type="inferred from homology"/>
<accession>A0A3G9J0Y8</accession>
<evidence type="ECO:0000256" key="1">
    <source>
        <dbReference type="ARBA" id="ARBA00008520"/>
    </source>
</evidence>
<dbReference type="KEGG" id="pbk:Back11_33700"/>
<keyword evidence="6" id="KW-1185">Reference proteome</keyword>
<reference evidence="5 6" key="1">
    <citation type="submission" date="2018-11" db="EMBL/GenBank/DDBJ databases">
        <title>Complete genome sequence of Paenibacillus baekrokdamisoli strain KCTC 33723.</title>
        <authorList>
            <person name="Kang S.W."/>
            <person name="Lee K.C."/>
            <person name="Kim K.K."/>
            <person name="Kim J.S."/>
            <person name="Kim D.S."/>
            <person name="Ko S.H."/>
            <person name="Yang S.H."/>
            <person name="Lee J.S."/>
        </authorList>
    </citation>
    <scope>NUCLEOTIDE SEQUENCE [LARGE SCALE GENOMIC DNA]</scope>
    <source>
        <strain evidence="5 6">KCTC 33723</strain>
    </source>
</reference>
<sequence length="498" mass="55600">MKRVSLIMLVISITLLVLAGCTGTNKNSNTGSGNSPAPSGNVDATKEGSDKGSDTGSDKPAEKPQTLTMVYSQGEFSWPAYEKMAKAFKEKTGHTVKLQYVPAAEYDKYLDAQFIAGSEADIIMGGPGDKSAWFKNGWITNLLPHMEEVSRFTNAPWKESFIDGVLENAIDKLPPAKLYGIPIQLTTVNLYYNKDIFAKIGVTEPPKTITELLAVAKKAKDAGYIGFSIQNSMDWNIGWLATDLWGYLWKPKLDQLDVIIKDGNVNTDEWALAVKKGMITKDSPELKEYARVIKDLTPYFNEGFNTASWEFEGLFNEGKSAMTLNGSWYPNQHLQGNLKVNYGIAPIPYLDKSYSELGEDQRFNYMIGGEAYVAITSKAEKDGKLQAALDWLRFWTDPNGGAKIMADELFLIPVVKDVQAPEQVQPIIDTFGSQKQISYTAFKFEPEQADMWYKSQQQYLDGKLTADQFIGGFIKTLDKYADAAIKLHPEWKVEEHLK</sequence>
<feature type="compositionally biased region" description="Low complexity" evidence="3">
    <location>
        <begin position="25"/>
        <end position="35"/>
    </location>
</feature>
<evidence type="ECO:0000313" key="6">
    <source>
        <dbReference type="Proteomes" id="UP000275368"/>
    </source>
</evidence>
<dbReference type="RefSeq" id="WP_125659446.1">
    <property type="nucleotide sequence ID" value="NZ_AP019308.1"/>
</dbReference>
<dbReference type="PANTHER" id="PTHR43649:SF29">
    <property type="entry name" value="OSMOPROTECTIVE COMPOUNDS-BINDING PROTEIN GGTB"/>
    <property type="match status" value="1"/>
</dbReference>
<organism evidence="5 6">
    <name type="scientific">Paenibacillus baekrokdamisoli</name>
    <dbReference type="NCBI Taxonomy" id="1712516"/>
    <lineage>
        <taxon>Bacteria</taxon>
        <taxon>Bacillati</taxon>
        <taxon>Bacillota</taxon>
        <taxon>Bacilli</taxon>
        <taxon>Bacillales</taxon>
        <taxon>Paenibacillaceae</taxon>
        <taxon>Paenibacillus</taxon>
    </lineage>
</organism>
<dbReference type="OrthoDB" id="9798191at2"/>
<evidence type="ECO:0000313" key="5">
    <source>
        <dbReference type="EMBL" id="BBH22025.1"/>
    </source>
</evidence>
<gene>
    <name evidence="5" type="ORF">Back11_33700</name>
</gene>
<feature type="signal peptide" evidence="4">
    <location>
        <begin position="1"/>
        <end position="19"/>
    </location>
</feature>
<feature type="chain" id="PRO_5043837119" evidence="4">
    <location>
        <begin position="20"/>
        <end position="498"/>
    </location>
</feature>
<dbReference type="Pfam" id="PF13416">
    <property type="entry name" value="SBP_bac_8"/>
    <property type="match status" value="1"/>
</dbReference>
<dbReference type="InterPro" id="IPR006059">
    <property type="entry name" value="SBP"/>
</dbReference>
<name>A0A3G9J0Y8_9BACL</name>
<dbReference type="PROSITE" id="PS51257">
    <property type="entry name" value="PROKAR_LIPOPROTEIN"/>
    <property type="match status" value="1"/>
</dbReference>
<feature type="compositionally biased region" description="Basic and acidic residues" evidence="3">
    <location>
        <begin position="44"/>
        <end position="62"/>
    </location>
</feature>
<keyword evidence="4" id="KW-0732">Signal</keyword>
<evidence type="ECO:0000256" key="2">
    <source>
        <dbReference type="ARBA" id="ARBA00022448"/>
    </source>
</evidence>
<dbReference type="AlphaFoldDB" id="A0A3G9J0Y8"/>
<dbReference type="SUPFAM" id="SSF53850">
    <property type="entry name" value="Periplasmic binding protein-like II"/>
    <property type="match status" value="1"/>
</dbReference>
<dbReference type="Gene3D" id="3.40.190.10">
    <property type="entry name" value="Periplasmic binding protein-like II"/>
    <property type="match status" value="1"/>
</dbReference>